<evidence type="ECO:0000256" key="5">
    <source>
        <dbReference type="ARBA" id="ARBA00023242"/>
    </source>
</evidence>
<evidence type="ECO:0000256" key="2">
    <source>
        <dbReference type="ARBA" id="ARBA00022692"/>
    </source>
</evidence>
<dbReference type="OrthoDB" id="77878at2759"/>
<keyword evidence="4" id="KW-0472">Membrane</keyword>
<comment type="caution">
    <text evidence="7">The sequence shown here is derived from an EMBL/GenBank/DDBJ whole genome shotgun (WGS) entry which is preliminary data.</text>
</comment>
<keyword evidence="3" id="KW-1133">Transmembrane helix</keyword>
<comment type="similarity">
    <text evidence="1">Belongs to the TMEM53 family.</text>
</comment>
<keyword evidence="5" id="KW-0539">Nucleus</keyword>
<evidence type="ECO:0000256" key="1">
    <source>
        <dbReference type="ARBA" id="ARBA00007387"/>
    </source>
</evidence>
<comment type="subcellular location">
    <subcellularLocation>
        <location evidence="6">Nucleus outer membrane</location>
        <topology evidence="6">Single-pass membrane protein</topology>
    </subcellularLocation>
</comment>
<reference evidence="7 8" key="1">
    <citation type="submission" date="2017-03" db="EMBL/GenBank/DDBJ databases">
        <title>Genomes of endolithic fungi from Antarctica.</title>
        <authorList>
            <person name="Coleine C."/>
            <person name="Masonjones S."/>
            <person name="Stajich J.E."/>
        </authorList>
    </citation>
    <scope>NUCLEOTIDE SEQUENCE [LARGE SCALE GENOMIC DNA]</scope>
    <source>
        <strain evidence="7 8">CCFEE 6314</strain>
    </source>
</reference>
<evidence type="ECO:0000256" key="4">
    <source>
        <dbReference type="ARBA" id="ARBA00023136"/>
    </source>
</evidence>
<dbReference type="PANTHER" id="PTHR12265:SF30">
    <property type="entry name" value="TRANSMEMBRANE PROTEIN 53"/>
    <property type="match status" value="1"/>
</dbReference>
<proteinExistence type="inferred from homology"/>
<organism evidence="7 8">
    <name type="scientific">Exophiala mesophila</name>
    <name type="common">Black yeast-like fungus</name>
    <dbReference type="NCBI Taxonomy" id="212818"/>
    <lineage>
        <taxon>Eukaryota</taxon>
        <taxon>Fungi</taxon>
        <taxon>Dikarya</taxon>
        <taxon>Ascomycota</taxon>
        <taxon>Pezizomycotina</taxon>
        <taxon>Eurotiomycetes</taxon>
        <taxon>Chaetothyriomycetidae</taxon>
        <taxon>Chaetothyriales</taxon>
        <taxon>Herpotrichiellaceae</taxon>
        <taxon>Exophiala</taxon>
    </lineage>
</organism>
<dbReference type="GO" id="GO:0005640">
    <property type="term" value="C:nuclear outer membrane"/>
    <property type="evidence" value="ECO:0007669"/>
    <property type="project" value="UniProtKB-SubCell"/>
</dbReference>
<dbReference type="Pfam" id="PF05705">
    <property type="entry name" value="DUF829"/>
    <property type="match status" value="1"/>
</dbReference>
<dbReference type="PANTHER" id="PTHR12265">
    <property type="entry name" value="TRANSMEMBRANE PROTEIN 53"/>
    <property type="match status" value="1"/>
</dbReference>
<dbReference type="Proteomes" id="UP000288859">
    <property type="component" value="Unassembled WGS sequence"/>
</dbReference>
<accession>A0A438NEG3</accession>
<sequence length="305" mass="34615">METTQHSLKRHKLPSDPYLDEFERINEQVYFYTPDKNDAGRGSDSSDPANQPDLLFICSWMYASSRNVKKYISGYKELFPNAPILLHKQDGSDIFWNSFATQRKNVQPVLKLVKAMVEKKSPAKLRVLTHLFSNGGSYTANFLTDNYLRETGDLFPVSALILDSTPSLPNLSLSHEAVSEALPKSGAVRILGSGAIWAYLVIGQLVRVALGYENFNYWIRRKLNDPKGPFTQGTIKRLYIYSQADRLVPAADVEAHAKEAIDVIGKDRVQTEDFGTSRHVGHVIADPERYWKIIHDLWRETVNEQ</sequence>
<evidence type="ECO:0000256" key="6">
    <source>
        <dbReference type="ARBA" id="ARBA00034303"/>
    </source>
</evidence>
<dbReference type="AlphaFoldDB" id="A0A438NEG3"/>
<evidence type="ECO:0000313" key="8">
    <source>
        <dbReference type="Proteomes" id="UP000288859"/>
    </source>
</evidence>
<dbReference type="EMBL" id="NAJM01000005">
    <property type="protein sequence ID" value="RVX74110.1"/>
    <property type="molecule type" value="Genomic_DNA"/>
</dbReference>
<dbReference type="VEuPathDB" id="FungiDB:PV10_04707"/>
<dbReference type="SUPFAM" id="SSF53474">
    <property type="entry name" value="alpha/beta-Hydrolases"/>
    <property type="match status" value="1"/>
</dbReference>
<name>A0A438NEG3_EXOME</name>
<gene>
    <name evidence="7" type="ORF">B0A52_01942</name>
</gene>
<dbReference type="InterPro" id="IPR029058">
    <property type="entry name" value="AB_hydrolase_fold"/>
</dbReference>
<protein>
    <recommendedName>
        <fullName evidence="9">Indole-diterpene biosynthesis protein PaxU</fullName>
    </recommendedName>
</protein>
<evidence type="ECO:0008006" key="9">
    <source>
        <dbReference type="Google" id="ProtNLM"/>
    </source>
</evidence>
<keyword evidence="2" id="KW-0812">Transmembrane</keyword>
<evidence type="ECO:0000256" key="3">
    <source>
        <dbReference type="ARBA" id="ARBA00022989"/>
    </source>
</evidence>
<dbReference type="InterPro" id="IPR008547">
    <property type="entry name" value="DUF829_TMEM53"/>
</dbReference>
<evidence type="ECO:0000313" key="7">
    <source>
        <dbReference type="EMBL" id="RVX74110.1"/>
    </source>
</evidence>